<protein>
    <recommendedName>
        <fullName evidence="2">Dit-like phage tail protein N-terminal domain-containing protein</fullName>
    </recommendedName>
</protein>
<evidence type="ECO:0000313" key="3">
    <source>
        <dbReference type="EMBL" id="CAK9249992.1"/>
    </source>
</evidence>
<evidence type="ECO:0000256" key="1">
    <source>
        <dbReference type="SAM" id="MobiDB-lite"/>
    </source>
</evidence>
<keyword evidence="4" id="KW-1185">Reference proteome</keyword>
<name>A0ABP0V796_9BRYO</name>
<gene>
    <name evidence="3" type="ORF">CSSPJE1EN1_LOCUS25370</name>
</gene>
<accession>A0ABP0V796</accession>
<feature type="region of interest" description="Disordered" evidence="1">
    <location>
        <begin position="138"/>
        <end position="158"/>
    </location>
</feature>
<evidence type="ECO:0000259" key="2">
    <source>
        <dbReference type="Pfam" id="PF21821"/>
    </source>
</evidence>
<comment type="caution">
    <text evidence="3">The sequence shown here is derived from an EMBL/GenBank/DDBJ whole genome shotgun (WGS) entry which is preliminary data.</text>
</comment>
<feature type="region of interest" description="Disordered" evidence="1">
    <location>
        <begin position="190"/>
        <end position="214"/>
    </location>
</feature>
<evidence type="ECO:0000313" key="4">
    <source>
        <dbReference type="Proteomes" id="UP001497444"/>
    </source>
</evidence>
<dbReference type="EMBL" id="CAXAQS010000080">
    <property type="protein sequence ID" value="CAK9249992.1"/>
    <property type="molecule type" value="Genomic_DNA"/>
</dbReference>
<feature type="compositionally biased region" description="Polar residues" evidence="1">
    <location>
        <begin position="190"/>
        <end position="207"/>
    </location>
</feature>
<sequence length="214" mass="22928">MTVTTVGSTSYVFDAMLTADHTSDAELTKYPVQTGANASYNAILKPKVLILEVAMSDAIDAYKAGMWVGNLSKSVSAWQTMVSLQAARVFLTVNTRLQTYTNMLLKSITSKDDKKTFSGGLHMVLTFEQVFTSTVAQKQISSRPNTTNSNNLAISQGASVPNSVTNNYKLPDTPVSNFIDAPDLSNSYGTTESPGLWSSNNIGTIPSTLGAPQP</sequence>
<dbReference type="Pfam" id="PF21821">
    <property type="entry name" value="Dit_like"/>
    <property type="match status" value="1"/>
</dbReference>
<dbReference type="Proteomes" id="UP001497444">
    <property type="component" value="Unassembled WGS sequence"/>
</dbReference>
<proteinExistence type="predicted"/>
<reference evidence="3" key="1">
    <citation type="submission" date="2024-02" db="EMBL/GenBank/DDBJ databases">
        <authorList>
            <consortium name="ELIXIR-Norway"/>
            <consortium name="Elixir Norway"/>
        </authorList>
    </citation>
    <scope>NUCLEOTIDE SEQUENCE</scope>
</reference>
<dbReference type="InterPro" id="IPR048494">
    <property type="entry name" value="Dit-like_N"/>
</dbReference>
<feature type="domain" description="Dit-like phage tail protein N-terminal" evidence="2">
    <location>
        <begin position="13"/>
        <end position="140"/>
    </location>
</feature>
<organism evidence="3 4">
    <name type="scientific">Sphagnum jensenii</name>
    <dbReference type="NCBI Taxonomy" id="128206"/>
    <lineage>
        <taxon>Eukaryota</taxon>
        <taxon>Viridiplantae</taxon>
        <taxon>Streptophyta</taxon>
        <taxon>Embryophyta</taxon>
        <taxon>Bryophyta</taxon>
        <taxon>Sphagnophytina</taxon>
        <taxon>Sphagnopsida</taxon>
        <taxon>Sphagnales</taxon>
        <taxon>Sphagnaceae</taxon>
        <taxon>Sphagnum</taxon>
    </lineage>
</organism>